<keyword evidence="1" id="KW-0472">Membrane</keyword>
<evidence type="ECO:0000256" key="1">
    <source>
        <dbReference type="SAM" id="Phobius"/>
    </source>
</evidence>
<evidence type="ECO:0000313" key="2">
    <source>
        <dbReference type="EMBL" id="MBV4358356.1"/>
    </source>
</evidence>
<protein>
    <submittedName>
        <fullName evidence="2">CcmD family protein</fullName>
    </submittedName>
</protein>
<organism evidence="2 3">
    <name type="scientific">Pinibacter aurantiacus</name>
    <dbReference type="NCBI Taxonomy" id="2851599"/>
    <lineage>
        <taxon>Bacteria</taxon>
        <taxon>Pseudomonadati</taxon>
        <taxon>Bacteroidota</taxon>
        <taxon>Chitinophagia</taxon>
        <taxon>Chitinophagales</taxon>
        <taxon>Chitinophagaceae</taxon>
        <taxon>Pinibacter</taxon>
    </lineage>
</organism>
<sequence>MTKIQLLLAIVLLQLIPVSLWAQVTEAQQKYTAFEMRSNGKIYVVVAVVLIILFGLLTYLVRLDRKIGKLEKEK</sequence>
<dbReference type="AlphaFoldDB" id="A0A9E2S8N0"/>
<keyword evidence="1" id="KW-0812">Transmembrane</keyword>
<keyword evidence="3" id="KW-1185">Reference proteome</keyword>
<dbReference type="Proteomes" id="UP000812270">
    <property type="component" value="Unassembled WGS sequence"/>
</dbReference>
<dbReference type="EMBL" id="JAHSPG010000011">
    <property type="protein sequence ID" value="MBV4358356.1"/>
    <property type="molecule type" value="Genomic_DNA"/>
</dbReference>
<reference evidence="2" key="1">
    <citation type="submission" date="2021-06" db="EMBL/GenBank/DDBJ databases">
        <authorList>
            <person name="Huq M.A."/>
        </authorList>
    </citation>
    <scope>NUCLEOTIDE SEQUENCE</scope>
    <source>
        <strain evidence="2">MAH-26</strain>
    </source>
</reference>
<dbReference type="Pfam" id="PF20077">
    <property type="entry name" value="CcmD_alt"/>
    <property type="match status" value="1"/>
</dbReference>
<evidence type="ECO:0000313" key="3">
    <source>
        <dbReference type="Proteomes" id="UP000812270"/>
    </source>
</evidence>
<comment type="caution">
    <text evidence="2">The sequence shown here is derived from an EMBL/GenBank/DDBJ whole genome shotgun (WGS) entry which is preliminary data.</text>
</comment>
<dbReference type="RefSeq" id="WP_217792025.1">
    <property type="nucleotide sequence ID" value="NZ_JAHSPG010000011.1"/>
</dbReference>
<gene>
    <name evidence="2" type="ORF">KTO63_14420</name>
</gene>
<proteinExistence type="predicted"/>
<accession>A0A9E2S8N0</accession>
<keyword evidence="1" id="KW-1133">Transmembrane helix</keyword>
<name>A0A9E2S8N0_9BACT</name>
<feature type="transmembrane region" description="Helical" evidence="1">
    <location>
        <begin position="42"/>
        <end position="61"/>
    </location>
</feature>